<feature type="domain" description="DUF5117" evidence="2">
    <location>
        <begin position="87"/>
        <end position="289"/>
    </location>
</feature>
<dbReference type="PANTHER" id="PTHR38478">
    <property type="entry name" value="PEPTIDASE M1A AND M12B"/>
    <property type="match status" value="1"/>
</dbReference>
<evidence type="ECO:0000259" key="2">
    <source>
        <dbReference type="Pfam" id="PF17148"/>
    </source>
</evidence>
<dbReference type="PANTHER" id="PTHR38478:SF1">
    <property type="entry name" value="ZINC DEPENDENT METALLOPROTEASE DOMAIN LIPOPROTEIN"/>
    <property type="match status" value="1"/>
</dbReference>
<dbReference type="RefSeq" id="WP_140872603.1">
    <property type="nucleotide sequence ID" value="NZ_RCZK01000015.1"/>
</dbReference>
<evidence type="ECO:0000259" key="1">
    <source>
        <dbReference type="Pfam" id="PF16313"/>
    </source>
</evidence>
<comment type="caution">
    <text evidence="3">The sequence shown here is derived from an EMBL/GenBank/DDBJ whole genome shotgun (WGS) entry which is preliminary data.</text>
</comment>
<keyword evidence="4" id="KW-1185">Reference proteome</keyword>
<proteinExistence type="predicted"/>
<feature type="domain" description="EcxA zinc-binding" evidence="1">
    <location>
        <begin position="416"/>
        <end position="720"/>
    </location>
</feature>
<dbReference type="GO" id="GO:0008237">
    <property type="term" value="F:metallopeptidase activity"/>
    <property type="evidence" value="ECO:0007669"/>
    <property type="project" value="InterPro"/>
</dbReference>
<dbReference type="AlphaFoldDB" id="A0A502C9R8"/>
<dbReference type="Gene3D" id="3.40.390.10">
    <property type="entry name" value="Collagenase (Catalytic Domain)"/>
    <property type="match status" value="1"/>
</dbReference>
<organism evidence="3 4">
    <name type="scientific">Sphingomonas oligophenolica</name>
    <dbReference type="NCBI Taxonomy" id="301154"/>
    <lineage>
        <taxon>Bacteria</taxon>
        <taxon>Pseudomonadati</taxon>
        <taxon>Pseudomonadota</taxon>
        <taxon>Alphaproteobacteria</taxon>
        <taxon>Sphingomonadales</taxon>
        <taxon>Sphingomonadaceae</taxon>
        <taxon>Sphingomonas</taxon>
    </lineage>
</organism>
<dbReference type="Pfam" id="PF17148">
    <property type="entry name" value="DUF5117"/>
    <property type="match status" value="1"/>
</dbReference>
<dbReference type="InterPro" id="IPR034032">
    <property type="entry name" value="Zn_MMP-like_bac"/>
</dbReference>
<evidence type="ECO:0000313" key="4">
    <source>
        <dbReference type="Proteomes" id="UP000318413"/>
    </source>
</evidence>
<sequence>MRFTDAIVTGMLLASPAMAKSDPSTKPVFKGTVSRDGLLPTHIDKTNGRILFTLPAAGANGVAVRFLFTASLRTGLGAAPTFLDRGRIGATQVLAFRRIGKKVAAQFENPRFRATGADTLDPSGSADFATSIVWMGDVVATLPDGSVVVDMSDFLTEDLVGIADSLNQSSDTAGTGDAPQGAGKGFHRDAKLSAAVPESLKAFPQNIEVDAIQTYVSDTPGDEVSNIAPEPKRVSFTVHASFVALPGPGFEPRHFDPRMGGFSTQQVNFAAPLGKDVVGDFANRFRLEKVIPGAAPSPVKKPIVYYIDSRAPQPIQDALVDGVSWWSDAFTAAGFVGAFRVETLPTGVDPLDVRYNIVNWDDRATRGWSYGQEIVDPRTGEIVKGMVVLGSLRTRQDIQIYEGLVGASEINTGSANDPVRVALARMRQLGAHEVGHTLGFAHNFAASTQARASVMDYPPPRIGLVGGKPDLSDAYAAGIGAWDKASVAWLYGAPDDAAADMVAKAAVDVGMRYVHDTDARSPDTAQRWGGLWDDGANPITELTRMMTVRRAAIDRFGLAMLEPGEPVADLRRRFVPIWLLHRYEVIAAAKSIGGADFSYAVAGGGNEAAQPVSASDQRAALEVLLATLTPEALRVPDRLIPLLSSPRNGSDNRQFAIELLSTAHGPLFDPLVAADVGAEITLGSLLSPARLARVSAQHAIDSSALGVQEIVDRLIAATVTARSDSLSQRIAYRTLVSLAATADNRTTTPEVALLIDARLVSIASMLANRGDGWGASLGRKLLIPEARAKLVTEQQRNVPVPPADPIGGDSGYMDF</sequence>
<dbReference type="InterPro" id="IPR032534">
    <property type="entry name" value="EcxA_zinc-bd"/>
</dbReference>
<dbReference type="InterPro" id="IPR033413">
    <property type="entry name" value="DUF5117"/>
</dbReference>
<dbReference type="InterPro" id="IPR024079">
    <property type="entry name" value="MetalloPept_cat_dom_sf"/>
</dbReference>
<dbReference type="CDD" id="cd04276">
    <property type="entry name" value="ZnMc_MMP_like_2"/>
    <property type="match status" value="1"/>
</dbReference>
<name>A0A502C9R8_9SPHN</name>
<dbReference type="SUPFAM" id="SSF55486">
    <property type="entry name" value="Metalloproteases ('zincins'), catalytic domain"/>
    <property type="match status" value="1"/>
</dbReference>
<dbReference type="OrthoDB" id="9776599at2"/>
<dbReference type="EMBL" id="RCZK01000015">
    <property type="protein sequence ID" value="TPG08486.1"/>
    <property type="molecule type" value="Genomic_DNA"/>
</dbReference>
<dbReference type="Pfam" id="PF16313">
    <property type="entry name" value="DUF4953"/>
    <property type="match status" value="1"/>
</dbReference>
<reference evidence="3 4" key="1">
    <citation type="journal article" date="2019" name="Environ. Microbiol.">
        <title>Species interactions and distinct microbial communities in high Arctic permafrost affected cryosols are associated with the CH4 and CO2 gas fluxes.</title>
        <authorList>
            <person name="Altshuler I."/>
            <person name="Hamel J."/>
            <person name="Turney S."/>
            <person name="Magnuson E."/>
            <person name="Levesque R."/>
            <person name="Greer C."/>
            <person name="Whyte L.G."/>
        </authorList>
    </citation>
    <scope>NUCLEOTIDE SEQUENCE [LARGE SCALE GENOMIC DNA]</scope>
    <source>
        <strain evidence="3 4">S5.1</strain>
    </source>
</reference>
<accession>A0A502C9R8</accession>
<evidence type="ECO:0000313" key="3">
    <source>
        <dbReference type="EMBL" id="TPG08486.1"/>
    </source>
</evidence>
<gene>
    <name evidence="3" type="ORF">EAH84_13855</name>
</gene>
<protein>
    <submittedName>
        <fullName evidence="3">DUF5117 domain-containing protein</fullName>
    </submittedName>
</protein>
<dbReference type="Proteomes" id="UP000318413">
    <property type="component" value="Unassembled WGS sequence"/>
</dbReference>